<dbReference type="Pfam" id="PF00877">
    <property type="entry name" value="NLPC_P60"/>
    <property type="match status" value="1"/>
</dbReference>
<dbReference type="RefSeq" id="WP_043387018.1">
    <property type="nucleotide sequence ID" value="NZ_JBOK01000027.1"/>
</dbReference>
<gene>
    <name evidence="6" type="ORF">AX13_09710</name>
</gene>
<dbReference type="Gene3D" id="3.90.1720.10">
    <property type="entry name" value="endopeptidase domain like (from Nostoc punctiforme)"/>
    <property type="match status" value="1"/>
</dbReference>
<evidence type="ECO:0000313" key="6">
    <source>
        <dbReference type="EMBL" id="EXU78756.1"/>
    </source>
</evidence>
<evidence type="ECO:0000313" key="7">
    <source>
        <dbReference type="Proteomes" id="UP000020766"/>
    </source>
</evidence>
<dbReference type="GO" id="GO:0006508">
    <property type="term" value="P:proteolysis"/>
    <property type="evidence" value="ECO:0007669"/>
    <property type="project" value="UniProtKB-KW"/>
</dbReference>
<reference evidence="6 7" key="1">
    <citation type="submission" date="2014-01" db="EMBL/GenBank/DDBJ databases">
        <title>Interspecies Systems Biology Uncovers Metabolites Affecting C. elegans Gene Expression and Life History Traits.</title>
        <authorList>
            <person name="Watson E."/>
            <person name="Macneil L.T."/>
            <person name="Ritter A.D."/>
            <person name="Yilmaz L.S."/>
            <person name="Rosebrock A.P."/>
            <person name="Caudy A.A."/>
            <person name="Walhout A.J."/>
        </authorList>
    </citation>
    <scope>NUCLEOTIDE SEQUENCE [LARGE SCALE GENOMIC DNA]</scope>
    <source>
        <strain evidence="6 7">DA1877</strain>
    </source>
</reference>
<dbReference type="GO" id="GO:0008234">
    <property type="term" value="F:cysteine-type peptidase activity"/>
    <property type="evidence" value="ECO:0007669"/>
    <property type="project" value="UniProtKB-KW"/>
</dbReference>
<organism evidence="6 7">
    <name type="scientific">Comamonas aquatica DA1877</name>
    <dbReference type="NCBI Taxonomy" id="1457173"/>
    <lineage>
        <taxon>Bacteria</taxon>
        <taxon>Pseudomonadati</taxon>
        <taxon>Pseudomonadota</taxon>
        <taxon>Betaproteobacteria</taxon>
        <taxon>Burkholderiales</taxon>
        <taxon>Comamonadaceae</taxon>
        <taxon>Comamonas</taxon>
    </lineage>
</organism>
<dbReference type="InterPro" id="IPR038765">
    <property type="entry name" value="Papain-like_cys_pep_sf"/>
</dbReference>
<keyword evidence="3" id="KW-0378">Hydrolase</keyword>
<evidence type="ECO:0000256" key="1">
    <source>
        <dbReference type="ARBA" id="ARBA00007074"/>
    </source>
</evidence>
<dbReference type="InterPro" id="IPR000064">
    <property type="entry name" value="NLP_P60_dom"/>
</dbReference>
<dbReference type="SUPFAM" id="SSF54001">
    <property type="entry name" value="Cysteine proteinases"/>
    <property type="match status" value="1"/>
</dbReference>
<comment type="caution">
    <text evidence="6">The sequence shown here is derived from an EMBL/GenBank/DDBJ whole genome shotgun (WGS) entry which is preliminary data.</text>
</comment>
<dbReference type="EMBL" id="JBOK01000027">
    <property type="protein sequence ID" value="EXU78756.1"/>
    <property type="molecule type" value="Genomic_DNA"/>
</dbReference>
<feature type="domain" description="NlpC/P60" evidence="5">
    <location>
        <begin position="18"/>
        <end position="126"/>
    </location>
</feature>
<evidence type="ECO:0000259" key="5">
    <source>
        <dbReference type="Pfam" id="PF00877"/>
    </source>
</evidence>
<evidence type="ECO:0000256" key="4">
    <source>
        <dbReference type="ARBA" id="ARBA00022807"/>
    </source>
</evidence>
<name>A0A014MAJ6_9BURK</name>
<comment type="similarity">
    <text evidence="1">Belongs to the peptidase C40 family.</text>
</comment>
<keyword evidence="7" id="KW-1185">Reference proteome</keyword>
<accession>A0A014MAJ6</accession>
<dbReference type="AlphaFoldDB" id="A0A014MAJ6"/>
<keyword evidence="2" id="KW-0645">Protease</keyword>
<dbReference type="Proteomes" id="UP000020766">
    <property type="component" value="Unassembled WGS sequence"/>
</dbReference>
<keyword evidence="4" id="KW-0788">Thiol protease</keyword>
<protein>
    <recommendedName>
        <fullName evidence="5">NlpC/P60 domain-containing protein</fullName>
    </recommendedName>
</protein>
<proteinExistence type="inferred from homology"/>
<evidence type="ECO:0000256" key="3">
    <source>
        <dbReference type="ARBA" id="ARBA00022801"/>
    </source>
</evidence>
<sequence>MTTTTRDEIVRHARACIGTPYHHQARKPGIGLDCVGLVVSVGKSVGALPLGYDVTGYSRNPDGFALMRHLQEQLIEIPRDQMAPGDVVCVAFDKHPQHIGICGDYVHGGLSIIHAANAAGKTIETRLLFSQSMRFVSAFRFKNLQEE</sequence>
<dbReference type="PATRIC" id="fig|1457173.3.peg.3349"/>
<evidence type="ECO:0000256" key="2">
    <source>
        <dbReference type="ARBA" id="ARBA00022670"/>
    </source>
</evidence>